<reference evidence="2" key="1">
    <citation type="submission" date="2016-12" db="EMBL/GenBank/DDBJ databases">
        <title>The genomes of Aspergillus section Nigri reveals drivers in fungal speciation.</title>
        <authorList>
            <consortium name="DOE Joint Genome Institute"/>
            <person name="Vesth T.C."/>
            <person name="Nybo J."/>
            <person name="Theobald S."/>
            <person name="Brandl J."/>
            <person name="Frisvad J.C."/>
            <person name="Nielsen K.F."/>
            <person name="Lyhne E.K."/>
            <person name="Kogle M.E."/>
            <person name="Kuo A."/>
            <person name="Riley R."/>
            <person name="Clum A."/>
            <person name="Nolan M."/>
            <person name="Lipzen A."/>
            <person name="Salamov A."/>
            <person name="Henrissat B."/>
            <person name="Wiebenga A."/>
            <person name="De vries R.P."/>
            <person name="Grigoriev I.V."/>
            <person name="Mortensen U.H."/>
            <person name="Andersen M.R."/>
            <person name="Baker S.E."/>
        </authorList>
    </citation>
    <scope>NUCLEOTIDE SEQUENCE</scope>
    <source>
        <strain evidence="2">IBT 28561</strain>
    </source>
</reference>
<keyword evidence="1" id="KW-0472">Membrane</keyword>
<gene>
    <name evidence="2" type="ORF">P168DRAFT_750</name>
</gene>
<keyword evidence="1" id="KW-1133">Transmembrane helix</keyword>
<dbReference type="EMBL" id="MSFM01000001">
    <property type="protein sequence ID" value="PKY07702.1"/>
    <property type="molecule type" value="Genomic_DNA"/>
</dbReference>
<sequence length="96" mass="11304">MTPSPIYPSELTKNRRPLSIPKQGRYFCIELLNPVIDPRRQTFGLIRKDKRGFSKCGNKHITAFSLFFFFFFLNLIFDPFGFLNSMLLFNIDFSID</sequence>
<name>A0A2I1DCU6_ASPC2</name>
<dbReference type="Proteomes" id="UP000234254">
    <property type="component" value="Unassembled WGS sequence"/>
</dbReference>
<dbReference type="RefSeq" id="XP_024696296.1">
    <property type="nucleotide sequence ID" value="XM_024842129.1"/>
</dbReference>
<feature type="transmembrane region" description="Helical" evidence="1">
    <location>
        <begin position="60"/>
        <end position="77"/>
    </location>
</feature>
<proteinExistence type="predicted"/>
<dbReference type="AlphaFoldDB" id="A0A2I1DCU6"/>
<keyword evidence="1" id="KW-0812">Transmembrane</keyword>
<accession>A0A2I1DCU6</accession>
<keyword evidence="3" id="KW-1185">Reference proteome</keyword>
<evidence type="ECO:0000256" key="1">
    <source>
        <dbReference type="SAM" id="Phobius"/>
    </source>
</evidence>
<dbReference type="VEuPathDB" id="FungiDB:P168DRAFT_750"/>
<evidence type="ECO:0000313" key="3">
    <source>
        <dbReference type="Proteomes" id="UP000234254"/>
    </source>
</evidence>
<organism evidence="2 3">
    <name type="scientific">Aspergillus campestris (strain IBT 28561)</name>
    <dbReference type="NCBI Taxonomy" id="1392248"/>
    <lineage>
        <taxon>Eukaryota</taxon>
        <taxon>Fungi</taxon>
        <taxon>Dikarya</taxon>
        <taxon>Ascomycota</taxon>
        <taxon>Pezizomycotina</taxon>
        <taxon>Eurotiomycetes</taxon>
        <taxon>Eurotiomycetidae</taxon>
        <taxon>Eurotiales</taxon>
        <taxon>Aspergillaceae</taxon>
        <taxon>Aspergillus</taxon>
        <taxon>Aspergillus subgen. Circumdati</taxon>
    </lineage>
</organism>
<protein>
    <submittedName>
        <fullName evidence="2">Uncharacterized protein</fullName>
    </submittedName>
</protein>
<evidence type="ECO:0000313" key="2">
    <source>
        <dbReference type="EMBL" id="PKY07702.1"/>
    </source>
</evidence>
<dbReference type="GeneID" id="36549658"/>
<comment type="caution">
    <text evidence="2">The sequence shown here is derived from an EMBL/GenBank/DDBJ whole genome shotgun (WGS) entry which is preliminary data.</text>
</comment>